<dbReference type="InterPro" id="IPR047964">
    <property type="entry name" value="EFR1-like"/>
</dbReference>
<dbReference type="GO" id="GO:0046872">
    <property type="term" value="F:metal ion binding"/>
    <property type="evidence" value="ECO:0007669"/>
    <property type="project" value="UniProtKB-KW"/>
</dbReference>
<dbReference type="InterPro" id="IPR017896">
    <property type="entry name" value="4Fe4S_Fe-S-bd"/>
</dbReference>
<dbReference type="Gene3D" id="3.40.50.360">
    <property type="match status" value="1"/>
</dbReference>
<dbReference type="PANTHER" id="PTHR43687:SF1">
    <property type="entry name" value="FERREDOXIN III"/>
    <property type="match status" value="1"/>
</dbReference>
<evidence type="ECO:0000256" key="2">
    <source>
        <dbReference type="ARBA" id="ARBA00022723"/>
    </source>
</evidence>
<evidence type="ECO:0000313" key="8">
    <source>
        <dbReference type="Proteomes" id="UP000824238"/>
    </source>
</evidence>
<reference evidence="7" key="2">
    <citation type="journal article" date="2021" name="PeerJ">
        <title>Extensive microbial diversity within the chicken gut microbiome revealed by metagenomics and culture.</title>
        <authorList>
            <person name="Gilroy R."/>
            <person name="Ravi A."/>
            <person name="Getino M."/>
            <person name="Pursley I."/>
            <person name="Horton D.L."/>
            <person name="Alikhan N.F."/>
            <person name="Baker D."/>
            <person name="Gharbi K."/>
            <person name="Hall N."/>
            <person name="Watson M."/>
            <person name="Adriaenssens E.M."/>
            <person name="Foster-Nyarko E."/>
            <person name="Jarju S."/>
            <person name="Secka A."/>
            <person name="Antonio M."/>
            <person name="Oren A."/>
            <person name="Chaudhuri R.R."/>
            <person name="La Ragione R."/>
            <person name="Hildebrand F."/>
            <person name="Pallen M.J."/>
        </authorList>
    </citation>
    <scope>NUCLEOTIDE SEQUENCE</scope>
    <source>
        <strain evidence="7">ChiGjej3B3-7149</strain>
    </source>
</reference>
<feature type="domain" description="4Fe-4S ferredoxin-type" evidence="6">
    <location>
        <begin position="206"/>
        <end position="235"/>
    </location>
</feature>
<dbReference type="GO" id="GO:0010181">
    <property type="term" value="F:FMN binding"/>
    <property type="evidence" value="ECO:0007669"/>
    <property type="project" value="InterPro"/>
</dbReference>
<dbReference type="InterPro" id="IPR008254">
    <property type="entry name" value="Flavodoxin/NO_synth"/>
</dbReference>
<dbReference type="PANTHER" id="PTHR43687">
    <property type="entry name" value="ADENYLYLSULFATE REDUCTASE, BETA SUBUNIT"/>
    <property type="match status" value="1"/>
</dbReference>
<dbReference type="Gene3D" id="3.30.70.20">
    <property type="match status" value="1"/>
</dbReference>
<feature type="domain" description="Flavodoxin-like" evidence="5">
    <location>
        <begin position="6"/>
        <end position="147"/>
    </location>
</feature>
<dbReference type="GO" id="GO:0051539">
    <property type="term" value="F:4 iron, 4 sulfur cluster binding"/>
    <property type="evidence" value="ECO:0007669"/>
    <property type="project" value="UniProtKB-KW"/>
</dbReference>
<dbReference type="PROSITE" id="PS50902">
    <property type="entry name" value="FLAVODOXIN_LIKE"/>
    <property type="match status" value="1"/>
</dbReference>
<dbReference type="PROSITE" id="PS51379">
    <property type="entry name" value="4FE4S_FER_2"/>
    <property type="match status" value="2"/>
</dbReference>
<dbReference type="PROSITE" id="PS00198">
    <property type="entry name" value="4FE4S_FER_1"/>
    <property type="match status" value="1"/>
</dbReference>
<dbReference type="SUPFAM" id="SSF52218">
    <property type="entry name" value="Flavoproteins"/>
    <property type="match status" value="1"/>
</dbReference>
<evidence type="ECO:0000259" key="5">
    <source>
        <dbReference type="PROSITE" id="PS50902"/>
    </source>
</evidence>
<proteinExistence type="predicted"/>
<evidence type="ECO:0000313" key="7">
    <source>
        <dbReference type="EMBL" id="HIR55234.1"/>
    </source>
</evidence>
<protein>
    <submittedName>
        <fullName evidence="7">EFR1 family ferrodoxin</fullName>
    </submittedName>
</protein>
<keyword evidence="2" id="KW-0479">Metal-binding</keyword>
<comment type="caution">
    <text evidence="7">The sequence shown here is derived from an EMBL/GenBank/DDBJ whole genome shotgun (WGS) entry which is preliminary data.</text>
</comment>
<dbReference type="EMBL" id="DVHH01000158">
    <property type="protein sequence ID" value="HIR55234.1"/>
    <property type="molecule type" value="Genomic_DNA"/>
</dbReference>
<dbReference type="InterPro" id="IPR017900">
    <property type="entry name" value="4Fe4S_Fe_S_CS"/>
</dbReference>
<evidence type="ECO:0000259" key="6">
    <source>
        <dbReference type="PROSITE" id="PS51379"/>
    </source>
</evidence>
<gene>
    <name evidence="7" type="ORF">IAD36_06570</name>
</gene>
<organism evidence="7 8">
    <name type="scientific">Candidatus Scatomorpha intestinigallinarum</name>
    <dbReference type="NCBI Taxonomy" id="2840923"/>
    <lineage>
        <taxon>Bacteria</taxon>
        <taxon>Bacillati</taxon>
        <taxon>Bacillota</taxon>
        <taxon>Clostridia</taxon>
        <taxon>Eubacteriales</taxon>
        <taxon>Candidatus Scatomorpha</taxon>
    </lineage>
</organism>
<sequence length="258" mass="27482">MNIKKSSALYFSPTGGTKKIAEHIASGLCDAAEFLDVTSSGRELAFGPEDFVVIAVPVFGGRVPSPTAERLSHVRAEGTPAAIVAVYGNRAYEDALLELRGLAEEHGFKVMAAAAFIARHSIAPEFGAGRPDAADFLKMDEFVRRIRERLDYAASTGSLPTAIVPGNLVFRKYDGVPLHPAASRIKCGKCGKCAAECPVGAIPASDPTKTDKDKCITCMRCVAVCPHFARSLNPVMLAAAKAGLKKSCSERKEPELFL</sequence>
<accession>A0A9D1DM26</accession>
<keyword evidence="3" id="KW-0408">Iron</keyword>
<dbReference type="AlphaFoldDB" id="A0A9D1DM26"/>
<evidence type="ECO:0000256" key="4">
    <source>
        <dbReference type="ARBA" id="ARBA00023014"/>
    </source>
</evidence>
<dbReference type="SUPFAM" id="SSF54862">
    <property type="entry name" value="4Fe-4S ferredoxins"/>
    <property type="match status" value="1"/>
</dbReference>
<dbReference type="NCBIfam" id="NF038196">
    <property type="entry name" value="ferrodoxin_EFR1"/>
    <property type="match status" value="1"/>
</dbReference>
<keyword evidence="4" id="KW-0411">Iron-sulfur</keyword>
<keyword evidence="1" id="KW-0004">4Fe-4S</keyword>
<dbReference type="Proteomes" id="UP000824238">
    <property type="component" value="Unassembled WGS sequence"/>
</dbReference>
<reference evidence="7" key="1">
    <citation type="submission" date="2020-10" db="EMBL/GenBank/DDBJ databases">
        <authorList>
            <person name="Gilroy R."/>
        </authorList>
    </citation>
    <scope>NUCLEOTIDE SEQUENCE</scope>
    <source>
        <strain evidence="7">ChiGjej3B3-7149</strain>
    </source>
</reference>
<dbReference type="InterPro" id="IPR050572">
    <property type="entry name" value="Fe-S_Ferredoxin"/>
</dbReference>
<name>A0A9D1DM26_9FIRM</name>
<evidence type="ECO:0000256" key="3">
    <source>
        <dbReference type="ARBA" id="ARBA00023004"/>
    </source>
</evidence>
<dbReference type="GO" id="GO:0016651">
    <property type="term" value="F:oxidoreductase activity, acting on NAD(P)H"/>
    <property type="evidence" value="ECO:0007669"/>
    <property type="project" value="UniProtKB-ARBA"/>
</dbReference>
<evidence type="ECO:0000256" key="1">
    <source>
        <dbReference type="ARBA" id="ARBA00022485"/>
    </source>
</evidence>
<dbReference type="Pfam" id="PF13187">
    <property type="entry name" value="Fer4_9"/>
    <property type="match status" value="1"/>
</dbReference>
<feature type="domain" description="4Fe-4S ferredoxin-type" evidence="6">
    <location>
        <begin position="178"/>
        <end position="202"/>
    </location>
</feature>
<dbReference type="InterPro" id="IPR029039">
    <property type="entry name" value="Flavoprotein-like_sf"/>
</dbReference>